<dbReference type="Proteomes" id="UP000238217">
    <property type="component" value="Unassembled WGS sequence"/>
</dbReference>
<dbReference type="RefSeq" id="WP_181255940.1">
    <property type="nucleotide sequence ID" value="NZ_PVTY01000008.1"/>
</dbReference>
<evidence type="ECO:0000313" key="1">
    <source>
        <dbReference type="EMBL" id="PRZ15643.1"/>
    </source>
</evidence>
<proteinExistence type="predicted"/>
<keyword evidence="2" id="KW-1185">Reference proteome</keyword>
<organism evidence="1 2">
    <name type="scientific">Nesterenkonia sandarakina</name>
    <dbReference type="NCBI Taxonomy" id="272918"/>
    <lineage>
        <taxon>Bacteria</taxon>
        <taxon>Bacillati</taxon>
        <taxon>Actinomycetota</taxon>
        <taxon>Actinomycetes</taxon>
        <taxon>Micrococcales</taxon>
        <taxon>Micrococcaceae</taxon>
        <taxon>Nesterenkonia</taxon>
    </lineage>
</organism>
<comment type="caution">
    <text evidence="1">The sequence shown here is derived from an EMBL/GenBank/DDBJ whole genome shotgun (WGS) entry which is preliminary data.</text>
</comment>
<dbReference type="EMBL" id="PVTY01000008">
    <property type="protein sequence ID" value="PRZ15643.1"/>
    <property type="molecule type" value="Genomic_DNA"/>
</dbReference>
<gene>
    <name evidence="1" type="ORF">BCL67_108103</name>
</gene>
<name>A0A2T0YKJ2_9MICC</name>
<protein>
    <submittedName>
        <fullName evidence="1">Uncharacterized protein</fullName>
    </submittedName>
</protein>
<sequence length="55" mass="6154">MTESVKAPEPVASFIDVVTRHDRPAFLEAWTEAHPSRFTSRAVGEKLTPMTIREG</sequence>
<dbReference type="AlphaFoldDB" id="A0A2T0YKJ2"/>
<evidence type="ECO:0000313" key="2">
    <source>
        <dbReference type="Proteomes" id="UP000238217"/>
    </source>
</evidence>
<accession>A0A2T0YKJ2</accession>
<reference evidence="1 2" key="1">
    <citation type="submission" date="2018-03" db="EMBL/GenBank/DDBJ databases">
        <title>Comparative analysis of microorganisms from saline springs in Andes Mountain Range, Colombia.</title>
        <authorList>
            <person name="Rubin E."/>
        </authorList>
    </citation>
    <scope>NUCLEOTIDE SEQUENCE [LARGE SCALE GENOMIC DNA]</scope>
    <source>
        <strain evidence="1 2">CG 35</strain>
    </source>
</reference>